<dbReference type="Proteomes" id="UP000593966">
    <property type="component" value="Chromosome"/>
</dbReference>
<dbReference type="Pfam" id="PF13296">
    <property type="entry name" value="T6SS_Vgr"/>
    <property type="match status" value="1"/>
</dbReference>
<dbReference type="Gene3D" id="2.40.50.230">
    <property type="entry name" value="Gp5 N-terminal domain"/>
    <property type="match status" value="1"/>
</dbReference>
<dbReference type="SUPFAM" id="SSF69279">
    <property type="entry name" value="Phage tail proteins"/>
    <property type="match status" value="2"/>
</dbReference>
<accession>A0A7S6VZ32</accession>
<dbReference type="SUPFAM" id="SSF69349">
    <property type="entry name" value="Phage fibre proteins"/>
    <property type="match status" value="1"/>
</dbReference>
<reference evidence="5 6" key="1">
    <citation type="submission" date="2020-02" db="EMBL/GenBank/DDBJ databases">
        <title>Tigecycline-resistant Acinetobacter species from pigs and migratory birds.</title>
        <authorList>
            <person name="Chen C."/>
            <person name="Sun J."/>
            <person name="Liao X.-P."/>
            <person name="Liu Y.-H."/>
        </authorList>
    </citation>
    <scope>NUCLEOTIDE SEQUENCE [LARGE SCALE GENOMIC DNA]</scope>
    <source>
        <strain evidence="5 6">YH12207_T</strain>
    </source>
</reference>
<dbReference type="InterPro" id="IPR006531">
    <property type="entry name" value="Gp5/Vgr_OB"/>
</dbReference>
<dbReference type="InterPro" id="IPR037026">
    <property type="entry name" value="Vgr_OB-fold_dom_sf"/>
</dbReference>
<dbReference type="Pfam" id="PF04717">
    <property type="entry name" value="Phage_base_V"/>
    <property type="match status" value="1"/>
</dbReference>
<dbReference type="Gene3D" id="2.30.110.50">
    <property type="match status" value="1"/>
</dbReference>
<name>A0A7S6VZ32_9GAMM</name>
<evidence type="ECO:0000259" key="3">
    <source>
        <dbReference type="Pfam" id="PF10106"/>
    </source>
</evidence>
<dbReference type="InterPro" id="IPR028244">
    <property type="entry name" value="T6SS_Rhs_Vgr_dom"/>
</dbReference>
<dbReference type="NCBIfam" id="TIGR01646">
    <property type="entry name" value="vgr_GE"/>
    <property type="match status" value="1"/>
</dbReference>
<gene>
    <name evidence="5" type="primary">tssI</name>
    <name evidence="5" type="ORF">G0028_16670</name>
</gene>
<dbReference type="SUPFAM" id="SSF69255">
    <property type="entry name" value="gp5 N-terminal domain-like"/>
    <property type="match status" value="1"/>
</dbReference>
<keyword evidence="6" id="KW-1185">Reference proteome</keyword>
<dbReference type="InterPro" id="IPR017847">
    <property type="entry name" value="T6SS_RhsGE_Vgr_subset"/>
</dbReference>
<dbReference type="Pfam" id="PF05954">
    <property type="entry name" value="Phage_GPD"/>
    <property type="match status" value="1"/>
</dbReference>
<dbReference type="NCBIfam" id="TIGR03361">
    <property type="entry name" value="VI_Rhs_Vgr"/>
    <property type="match status" value="1"/>
</dbReference>
<dbReference type="Gene3D" id="3.55.50.10">
    <property type="entry name" value="Baseplate protein-like domains"/>
    <property type="match status" value="1"/>
</dbReference>
<dbReference type="AlphaFoldDB" id="A0A7S6VZ32"/>
<comment type="similarity">
    <text evidence="1">Belongs to the VgrG protein family.</text>
</comment>
<dbReference type="Gene3D" id="4.10.220.110">
    <property type="match status" value="1"/>
</dbReference>
<dbReference type="EMBL" id="CP048659">
    <property type="protein sequence ID" value="QOW47387.1"/>
    <property type="molecule type" value="Genomic_DNA"/>
</dbReference>
<evidence type="ECO:0000259" key="4">
    <source>
        <dbReference type="Pfam" id="PF13296"/>
    </source>
</evidence>
<feature type="domain" description="DUF2345" evidence="3">
    <location>
        <begin position="678"/>
        <end position="825"/>
    </location>
</feature>
<evidence type="ECO:0000313" key="5">
    <source>
        <dbReference type="EMBL" id="QOW47387.1"/>
    </source>
</evidence>
<proteinExistence type="inferred from homology"/>
<feature type="domain" description="Gp5/Type VI secretion system Vgr protein OB-fold" evidence="2">
    <location>
        <begin position="467"/>
        <end position="518"/>
    </location>
</feature>
<evidence type="ECO:0000259" key="2">
    <source>
        <dbReference type="Pfam" id="PF04717"/>
    </source>
</evidence>
<dbReference type="Pfam" id="PF10106">
    <property type="entry name" value="DUF2345"/>
    <property type="match status" value="1"/>
</dbReference>
<evidence type="ECO:0000313" key="6">
    <source>
        <dbReference type="Proteomes" id="UP000593966"/>
    </source>
</evidence>
<dbReference type="RefSeq" id="WP_194088733.1">
    <property type="nucleotide sequence ID" value="NZ_CP048659.1"/>
</dbReference>
<sequence length="1160" mass="131487">MNHQIKLFGEALPTSPYGTAFFWFDSLSGSEKINELFEYQLIVKVRDEYHNPAHGYRGLEGFVSKQTADNGGTPGSDLNLQSLIGTEIAVRIRLDGLKLEYSQLGLGNHNHGEYTEQSSFSGSRFYRGLVNRVEVLPVRNRHATYKITLVPWLWLLTKTTNYKIYQKKSVLHIIEEVLERYPYPVEYRCSGNYPTLDFQIQYGEDDFSFIQRLMQEHGINFHFEHSQNHLTLVLSDHNAAFKEMDAEGYRNLSIYPPNQRFPNQAEYIEFFEPAQQLVSGKVQLSDFQFKKPSLTQTAQDQFLWDHHFAEQEIYEWQQGDFISAEDGGEHKAKQRVEQLYQHGYRAQGKGHLKGLQTGYRFNLENHPNGDANQGWLVLGTQTIIQDLSEEKADNQFYDSKVEFLVQPDAQIFRPDRTLDKPQGRPQTATVVGPEGQEIYTDQYGRVKVRFHWDRLHPSLRPKDEDDWTYSDGTNTCWLRVSTAWAGNNFGTIHLPRIGQEVIVDFFNGDPDMPFVAGRLTNPEHMPLWELPDQKALSGIKSKELGGSQANQLVMDDTQGQVQVHLKSDHQSSELNLGYITRIPDSSGRKDYRGQGFELRTDGHGVIRSAKGMILTTYAKNQAESYAKNIQNTTAQLKQAIEQHKTQTQTAINQKADERSLASTAQTDLATQEKAISGSGEQAELQAAQVVVGSSTGVAVVAEQSIHLNSNEQIALTSGKDVSLAVGERLFASANQGISLFTQSKGVRLFAGKDKIELQAQNGGLDAIARQNIQIISTEDKIEVTSPKEIILTAGGSQLLINSSGVFIKTGGKFEVKAGQHLFESGERVSYSLPFVPALINLQSELCPIKQVYSEPVVYAPPITTNSLVASNTTPTSSTPTSSTVKCSSHIPKKEDKNYDLRFPVKNNYNVDEQGIKISNILNRWEEISRRKFDLLYDPALNKITAKVIIKIQFMEAQQTINGVVTNVPYDKNSIQNHVSRPYDAIKLATIKTKIEETLNKEIKYLTPVQCNQAGGCACKIPMYLEVEFVENGRFHQKVNLFPKSPRPNTDNWAEERLDTNNQVMSPDREHALAHEVGHYFNFPDEYYFSGGMVHKMYINPRTKIVDLTIPEPVDDWKRYSLDNLMGQGATKLDPELPKYYFNFIKDWFERKTRIQWNIVT</sequence>
<organism evidence="5 6">
    <name type="scientific">Acinetobacter piscicola</name>
    <dbReference type="NCBI Taxonomy" id="2006115"/>
    <lineage>
        <taxon>Bacteria</taxon>
        <taxon>Pseudomonadati</taxon>
        <taxon>Pseudomonadota</taxon>
        <taxon>Gammaproteobacteria</taxon>
        <taxon>Moraxellales</taxon>
        <taxon>Moraxellaceae</taxon>
        <taxon>Acinetobacter</taxon>
    </lineage>
</organism>
<evidence type="ECO:0000256" key="1">
    <source>
        <dbReference type="ARBA" id="ARBA00005558"/>
    </source>
</evidence>
<dbReference type="InterPro" id="IPR018769">
    <property type="entry name" value="VgrG2_DUF2345"/>
</dbReference>
<dbReference type="InterPro" id="IPR006533">
    <property type="entry name" value="T6SS_Vgr_RhsGE"/>
</dbReference>
<protein>
    <submittedName>
        <fullName evidence="5">Type VI secretion system tip protein VgrG</fullName>
    </submittedName>
</protein>
<feature type="domain" description="Putative type VI secretion system Rhs element associated Vgr" evidence="4">
    <location>
        <begin position="542"/>
        <end position="649"/>
    </location>
</feature>